<dbReference type="EMBL" id="GL876966">
    <property type="protein sequence ID" value="KLU81353.1"/>
    <property type="molecule type" value="Genomic_DNA"/>
</dbReference>
<reference evidence="2" key="3">
    <citation type="submission" date="2011-03" db="EMBL/GenBank/DDBJ databases">
        <title>Annotation of Magnaporthe poae ATCC 64411.</title>
        <authorList>
            <person name="Ma L.-J."/>
            <person name="Dead R."/>
            <person name="Young S.K."/>
            <person name="Zeng Q."/>
            <person name="Gargeya S."/>
            <person name="Fitzgerald M."/>
            <person name="Haas B."/>
            <person name="Abouelleil A."/>
            <person name="Alvarado L."/>
            <person name="Arachchi H.M."/>
            <person name="Berlin A."/>
            <person name="Brown A."/>
            <person name="Chapman S.B."/>
            <person name="Chen Z."/>
            <person name="Dunbar C."/>
            <person name="Freedman E."/>
            <person name="Gearin G."/>
            <person name="Gellesch M."/>
            <person name="Goldberg J."/>
            <person name="Griggs A."/>
            <person name="Gujja S."/>
            <person name="Heiman D."/>
            <person name="Howarth C."/>
            <person name="Larson L."/>
            <person name="Lui A."/>
            <person name="MacDonald P.J.P."/>
            <person name="Mehta T."/>
            <person name="Montmayeur A."/>
            <person name="Murphy C."/>
            <person name="Neiman D."/>
            <person name="Pearson M."/>
            <person name="Priest M."/>
            <person name="Roberts A."/>
            <person name="Saif S."/>
            <person name="Shea T."/>
            <person name="Shenoy N."/>
            <person name="Sisk P."/>
            <person name="Stolte C."/>
            <person name="Sykes S."/>
            <person name="Yandava C."/>
            <person name="Wortman J."/>
            <person name="Nusbaum C."/>
            <person name="Birren B."/>
        </authorList>
    </citation>
    <scope>NUCLEOTIDE SEQUENCE</scope>
    <source>
        <strain evidence="2">ATCC 64411</strain>
    </source>
</reference>
<name>A0A0C4DL10_MAGP6</name>
<evidence type="ECO:0000313" key="4">
    <source>
        <dbReference type="Proteomes" id="UP000011715"/>
    </source>
</evidence>
<dbReference type="EnsemblFungi" id="MAPG_00443T0">
    <property type="protein sequence ID" value="MAPG_00443T0"/>
    <property type="gene ID" value="MAPG_00443"/>
</dbReference>
<feature type="compositionally biased region" description="Basic and acidic residues" evidence="1">
    <location>
        <begin position="1"/>
        <end position="21"/>
    </location>
</feature>
<reference evidence="3" key="5">
    <citation type="submission" date="2015-06" db="UniProtKB">
        <authorList>
            <consortium name="EnsemblFungi"/>
        </authorList>
    </citation>
    <scope>IDENTIFICATION</scope>
    <source>
        <strain evidence="3">ATCC 64411</strain>
    </source>
</reference>
<evidence type="ECO:0000313" key="2">
    <source>
        <dbReference type="EMBL" id="KLU81353.1"/>
    </source>
</evidence>
<keyword evidence="4" id="KW-1185">Reference proteome</keyword>
<accession>A0A0C4DL10</accession>
<reference evidence="4" key="2">
    <citation type="submission" date="2010-05" db="EMBL/GenBank/DDBJ databases">
        <title>The genome sequence of Magnaporthe poae strain ATCC 64411.</title>
        <authorList>
            <person name="Ma L.-J."/>
            <person name="Dead R."/>
            <person name="Young S."/>
            <person name="Zeng Q."/>
            <person name="Koehrsen M."/>
            <person name="Alvarado L."/>
            <person name="Berlin A."/>
            <person name="Chapman S.B."/>
            <person name="Chen Z."/>
            <person name="Freedman E."/>
            <person name="Gellesch M."/>
            <person name="Goldberg J."/>
            <person name="Griggs A."/>
            <person name="Gujja S."/>
            <person name="Heilman E.R."/>
            <person name="Heiman D."/>
            <person name="Hepburn T."/>
            <person name="Howarth C."/>
            <person name="Jen D."/>
            <person name="Larson L."/>
            <person name="Mehta T."/>
            <person name="Neiman D."/>
            <person name="Pearson M."/>
            <person name="Roberts A."/>
            <person name="Saif S."/>
            <person name="Shea T."/>
            <person name="Shenoy N."/>
            <person name="Sisk P."/>
            <person name="Stolte C."/>
            <person name="Sykes S."/>
            <person name="Walk T."/>
            <person name="White J."/>
            <person name="Yandava C."/>
            <person name="Haas B."/>
            <person name="Nusbaum C."/>
            <person name="Birren B."/>
        </authorList>
    </citation>
    <scope>NUCLEOTIDE SEQUENCE [LARGE SCALE GENOMIC DNA]</scope>
    <source>
        <strain evidence="4">ATCC 64411 / 73-15</strain>
    </source>
</reference>
<protein>
    <submittedName>
        <fullName evidence="2 3">Uncharacterized protein</fullName>
    </submittedName>
</protein>
<gene>
    <name evidence="2" type="ORF">MAPG_00443</name>
</gene>
<organism evidence="3 4">
    <name type="scientific">Magnaporthiopsis poae (strain ATCC 64411 / 73-15)</name>
    <name type="common">Kentucky bluegrass fungus</name>
    <name type="synonym">Magnaporthe poae</name>
    <dbReference type="NCBI Taxonomy" id="644358"/>
    <lineage>
        <taxon>Eukaryota</taxon>
        <taxon>Fungi</taxon>
        <taxon>Dikarya</taxon>
        <taxon>Ascomycota</taxon>
        <taxon>Pezizomycotina</taxon>
        <taxon>Sordariomycetes</taxon>
        <taxon>Sordariomycetidae</taxon>
        <taxon>Magnaporthales</taxon>
        <taxon>Magnaporthaceae</taxon>
        <taxon>Magnaporthiopsis</taxon>
    </lineage>
</organism>
<reference evidence="2" key="1">
    <citation type="submission" date="2010-05" db="EMBL/GenBank/DDBJ databases">
        <title>The Genome Sequence of Magnaporthe poae strain ATCC 64411.</title>
        <authorList>
            <consortium name="The Broad Institute Genome Sequencing Platform"/>
            <consortium name="Broad Institute Genome Sequencing Center for Infectious Disease"/>
            <person name="Ma L.-J."/>
            <person name="Dead R."/>
            <person name="Young S."/>
            <person name="Zeng Q."/>
            <person name="Koehrsen M."/>
            <person name="Alvarado L."/>
            <person name="Berlin A."/>
            <person name="Chapman S.B."/>
            <person name="Chen Z."/>
            <person name="Freedman E."/>
            <person name="Gellesch M."/>
            <person name="Goldberg J."/>
            <person name="Griggs A."/>
            <person name="Gujja S."/>
            <person name="Heilman E.R."/>
            <person name="Heiman D."/>
            <person name="Hepburn T."/>
            <person name="Howarth C."/>
            <person name="Jen D."/>
            <person name="Larson L."/>
            <person name="Mehta T."/>
            <person name="Neiman D."/>
            <person name="Pearson M."/>
            <person name="Roberts A."/>
            <person name="Saif S."/>
            <person name="Shea T."/>
            <person name="Shenoy N."/>
            <person name="Sisk P."/>
            <person name="Stolte C."/>
            <person name="Sykes S."/>
            <person name="Walk T."/>
            <person name="White J."/>
            <person name="Yandava C."/>
            <person name="Haas B."/>
            <person name="Nusbaum C."/>
            <person name="Birren B."/>
        </authorList>
    </citation>
    <scope>NUCLEOTIDE SEQUENCE</scope>
    <source>
        <strain evidence="2">ATCC 64411</strain>
    </source>
</reference>
<evidence type="ECO:0000256" key="1">
    <source>
        <dbReference type="SAM" id="MobiDB-lite"/>
    </source>
</evidence>
<evidence type="ECO:0000313" key="3">
    <source>
        <dbReference type="EnsemblFungi" id="MAPG_00443T0"/>
    </source>
</evidence>
<sequence>MVAAIDRDRERKGDGEFESKKTQGGGGSGVTVSLWLGGGNGMGYVTVERRSGLGGGLLVSSTRMLDGRETPQLLSRPMSMSATAIPVRQYPDPPSFRLTG</sequence>
<reference evidence="3" key="4">
    <citation type="journal article" date="2015" name="G3 (Bethesda)">
        <title>Genome sequences of three phytopathogenic species of the Magnaporthaceae family of fungi.</title>
        <authorList>
            <person name="Okagaki L.H."/>
            <person name="Nunes C.C."/>
            <person name="Sailsbery J."/>
            <person name="Clay B."/>
            <person name="Brown D."/>
            <person name="John T."/>
            <person name="Oh Y."/>
            <person name="Young N."/>
            <person name="Fitzgerald M."/>
            <person name="Haas B.J."/>
            <person name="Zeng Q."/>
            <person name="Young S."/>
            <person name="Adiconis X."/>
            <person name="Fan L."/>
            <person name="Levin J.Z."/>
            <person name="Mitchell T.K."/>
            <person name="Okubara P.A."/>
            <person name="Farman M.L."/>
            <person name="Kohn L.M."/>
            <person name="Birren B."/>
            <person name="Ma L.-J."/>
            <person name="Dean R.A."/>
        </authorList>
    </citation>
    <scope>NUCLEOTIDE SEQUENCE</scope>
    <source>
        <strain evidence="3">ATCC 64411 / 73-15</strain>
    </source>
</reference>
<feature type="region of interest" description="Disordered" evidence="1">
    <location>
        <begin position="1"/>
        <end position="32"/>
    </location>
</feature>
<dbReference type="AlphaFoldDB" id="A0A0C4DL10"/>
<dbReference type="EMBL" id="ADBL01000104">
    <property type="status" value="NOT_ANNOTATED_CDS"/>
    <property type="molecule type" value="Genomic_DNA"/>
</dbReference>
<dbReference type="Proteomes" id="UP000011715">
    <property type="component" value="Unassembled WGS sequence"/>
</dbReference>
<dbReference type="VEuPathDB" id="FungiDB:MAPG_00443"/>
<proteinExistence type="predicted"/>